<keyword evidence="5" id="KW-0812">Transmembrane</keyword>
<feature type="region of interest" description="Disordered" evidence="8">
    <location>
        <begin position="427"/>
        <end position="499"/>
    </location>
</feature>
<dbReference type="InterPro" id="IPR036890">
    <property type="entry name" value="HATPase_C_sf"/>
</dbReference>
<dbReference type="InterPro" id="IPR005467">
    <property type="entry name" value="His_kinase_dom"/>
</dbReference>
<feature type="region of interest" description="Disordered" evidence="8">
    <location>
        <begin position="535"/>
        <end position="588"/>
    </location>
</feature>
<evidence type="ECO:0000256" key="4">
    <source>
        <dbReference type="ARBA" id="ARBA00022679"/>
    </source>
</evidence>
<evidence type="ECO:0000256" key="1">
    <source>
        <dbReference type="ARBA" id="ARBA00000085"/>
    </source>
</evidence>
<feature type="region of interest" description="Disordered" evidence="8">
    <location>
        <begin position="51"/>
        <end position="76"/>
    </location>
</feature>
<keyword evidence="7" id="KW-0472">Membrane</keyword>
<evidence type="ECO:0000313" key="10">
    <source>
        <dbReference type="EMBL" id="RZS61514.1"/>
    </source>
</evidence>
<dbReference type="InterPro" id="IPR050428">
    <property type="entry name" value="TCS_sensor_his_kinase"/>
</dbReference>
<evidence type="ECO:0000256" key="8">
    <source>
        <dbReference type="SAM" id="MobiDB-lite"/>
    </source>
</evidence>
<accession>A0A4Q7M243</accession>
<sequence length="588" mass="62330">MGWIDGVTHWPYLALTASGLGLLAMIVALAQAAQIRRLRRQVRRLERLVREAQSRVAQTDPAPRSETEADGEVEAAADDVTLPAWLTADADPHAPSGQDDAAPPALESGPPDLLGVGPPDMPDSDAARALDVTALKVTALDKTGLDKTGLDTPTFDALRLPAPVPDPAPAASGHLTVVSTLRGLSLIGRQLELLDEMERREAVPETLAALFQIDNLTMRLRRSAESALILAGREPSRRAREALTVSDTVRTACAQIERYERVSVDAREDPVLRADVVVPLAHLLAEVLDNATRFSDPETAVRVLVEATGSHVVVVVEDHGIGLDTPTLDQARAQLRGDAPWAGSARIGFAVISQLARRVEANVEIDSEPGATRVTIGVPVRWVHGSDALGLDASLDVPTAAADALSLDAFAEPALVDDADASSIPGLGQPVAALPGGQAGPMASAPHSAGWQPEWRADTSTAESAPLPTRRTSTLTAPAAEQPSSRPAPAPSDDEAEWIVPQRPGPGLEMVSDSSLQDEVIAELSRLSGYRPAHAAIDSGPLERRTPARVGEPVEANRGPAQRDAADIQRRMSAFQSSVRRGRSRRQR</sequence>
<feature type="compositionally biased region" description="Low complexity" evidence="8">
    <location>
        <begin position="109"/>
        <end position="118"/>
    </location>
</feature>
<feature type="region of interest" description="Disordered" evidence="8">
    <location>
        <begin position="88"/>
        <end position="125"/>
    </location>
</feature>
<keyword evidence="7" id="KW-1133">Transmembrane helix</keyword>
<dbReference type="Pfam" id="PF02518">
    <property type="entry name" value="HATPase_c"/>
    <property type="match status" value="1"/>
</dbReference>
<evidence type="ECO:0000259" key="9">
    <source>
        <dbReference type="PROSITE" id="PS50109"/>
    </source>
</evidence>
<keyword evidence="6 10" id="KW-0418">Kinase</keyword>
<evidence type="ECO:0000256" key="6">
    <source>
        <dbReference type="ARBA" id="ARBA00022777"/>
    </source>
</evidence>
<proteinExistence type="predicted"/>
<comment type="caution">
    <text evidence="10">The sequence shown here is derived from an EMBL/GenBank/DDBJ whole genome shotgun (WGS) entry which is preliminary data.</text>
</comment>
<keyword evidence="4" id="KW-0808">Transferase</keyword>
<organism evidence="10 11">
    <name type="scientific">Xylanimonas ulmi</name>
    <dbReference type="NCBI Taxonomy" id="228973"/>
    <lineage>
        <taxon>Bacteria</taxon>
        <taxon>Bacillati</taxon>
        <taxon>Actinomycetota</taxon>
        <taxon>Actinomycetes</taxon>
        <taxon>Micrococcales</taxon>
        <taxon>Promicromonosporaceae</taxon>
        <taxon>Xylanimonas</taxon>
    </lineage>
</organism>
<dbReference type="Proteomes" id="UP000293852">
    <property type="component" value="Unassembled WGS sequence"/>
</dbReference>
<dbReference type="PANTHER" id="PTHR45436">
    <property type="entry name" value="SENSOR HISTIDINE KINASE YKOH"/>
    <property type="match status" value="1"/>
</dbReference>
<dbReference type="SMART" id="SM00387">
    <property type="entry name" value="HATPase_c"/>
    <property type="match status" value="1"/>
</dbReference>
<dbReference type="OrthoDB" id="3845898at2"/>
<dbReference type="SUPFAM" id="SSF55874">
    <property type="entry name" value="ATPase domain of HSP90 chaperone/DNA topoisomerase II/histidine kinase"/>
    <property type="match status" value="1"/>
</dbReference>
<feature type="compositionally biased region" description="Low complexity" evidence="8">
    <location>
        <begin position="477"/>
        <end position="487"/>
    </location>
</feature>
<dbReference type="GO" id="GO:0000160">
    <property type="term" value="P:phosphorelay signal transduction system"/>
    <property type="evidence" value="ECO:0007669"/>
    <property type="project" value="TreeGrafter"/>
</dbReference>
<protein>
    <recommendedName>
        <fullName evidence="2">histidine kinase</fullName>
        <ecNumber evidence="2">2.7.13.3</ecNumber>
    </recommendedName>
</protein>
<dbReference type="GO" id="GO:0005886">
    <property type="term" value="C:plasma membrane"/>
    <property type="evidence" value="ECO:0007669"/>
    <property type="project" value="TreeGrafter"/>
</dbReference>
<dbReference type="Gene3D" id="3.30.565.10">
    <property type="entry name" value="Histidine kinase-like ATPase, C-terminal domain"/>
    <property type="match status" value="1"/>
</dbReference>
<gene>
    <name evidence="10" type="ORF">EV386_1818</name>
</gene>
<dbReference type="EMBL" id="SGWX01000001">
    <property type="protein sequence ID" value="RZS61514.1"/>
    <property type="molecule type" value="Genomic_DNA"/>
</dbReference>
<keyword evidence="11" id="KW-1185">Reference proteome</keyword>
<dbReference type="EC" id="2.7.13.3" evidence="2"/>
<dbReference type="PROSITE" id="PS50109">
    <property type="entry name" value="HIS_KIN"/>
    <property type="match status" value="1"/>
</dbReference>
<evidence type="ECO:0000256" key="7">
    <source>
        <dbReference type="ARBA" id="ARBA00022989"/>
    </source>
</evidence>
<feature type="domain" description="Histidine kinase" evidence="9">
    <location>
        <begin position="280"/>
        <end position="382"/>
    </location>
</feature>
<dbReference type="AlphaFoldDB" id="A0A4Q7M243"/>
<dbReference type="PANTHER" id="PTHR45436:SF5">
    <property type="entry name" value="SENSOR HISTIDINE KINASE TRCS"/>
    <property type="match status" value="1"/>
</dbReference>
<comment type="catalytic activity">
    <reaction evidence="1">
        <text>ATP + protein L-histidine = ADP + protein N-phospho-L-histidine.</text>
        <dbReference type="EC" id="2.7.13.3"/>
    </reaction>
</comment>
<dbReference type="RefSeq" id="WP_130414261.1">
    <property type="nucleotide sequence ID" value="NZ_SGWX01000001.1"/>
</dbReference>
<dbReference type="GO" id="GO:0004673">
    <property type="term" value="F:protein histidine kinase activity"/>
    <property type="evidence" value="ECO:0007669"/>
    <property type="project" value="UniProtKB-EC"/>
</dbReference>
<evidence type="ECO:0000313" key="11">
    <source>
        <dbReference type="Proteomes" id="UP000293852"/>
    </source>
</evidence>
<evidence type="ECO:0000256" key="2">
    <source>
        <dbReference type="ARBA" id="ARBA00012438"/>
    </source>
</evidence>
<evidence type="ECO:0000256" key="3">
    <source>
        <dbReference type="ARBA" id="ARBA00022553"/>
    </source>
</evidence>
<reference evidence="10 11" key="1">
    <citation type="submission" date="2019-02" db="EMBL/GenBank/DDBJ databases">
        <title>Sequencing the genomes of 1000 actinobacteria strains.</title>
        <authorList>
            <person name="Klenk H.-P."/>
        </authorList>
    </citation>
    <scope>NUCLEOTIDE SEQUENCE [LARGE SCALE GENOMIC DNA]</scope>
    <source>
        <strain evidence="10 11">DSM 16932</strain>
    </source>
</reference>
<dbReference type="InterPro" id="IPR003594">
    <property type="entry name" value="HATPase_dom"/>
</dbReference>
<name>A0A4Q7M243_9MICO</name>
<evidence type="ECO:0000256" key="5">
    <source>
        <dbReference type="ARBA" id="ARBA00022692"/>
    </source>
</evidence>
<keyword evidence="3" id="KW-0597">Phosphoprotein</keyword>